<protein>
    <submittedName>
        <fullName evidence="6">Uncharacterized protein</fullName>
    </submittedName>
</protein>
<dbReference type="PROSITE" id="PS50088">
    <property type="entry name" value="ANK_REPEAT"/>
    <property type="match status" value="3"/>
</dbReference>
<dbReference type="PRINTS" id="PR01415">
    <property type="entry name" value="ANKYRIN"/>
</dbReference>
<dbReference type="EMBL" id="GECZ01024246">
    <property type="protein sequence ID" value="JAS45523.1"/>
    <property type="molecule type" value="Transcribed_RNA"/>
</dbReference>
<evidence type="ECO:0000256" key="1">
    <source>
        <dbReference type="ARBA" id="ARBA00022737"/>
    </source>
</evidence>
<evidence type="ECO:0000256" key="4">
    <source>
        <dbReference type="SAM" id="Coils"/>
    </source>
</evidence>
<feature type="coiled-coil region" evidence="4">
    <location>
        <begin position="480"/>
        <end position="528"/>
    </location>
</feature>
<dbReference type="AlphaFoldDB" id="A0A1B6F6N9"/>
<feature type="repeat" description="ANK" evidence="3">
    <location>
        <begin position="135"/>
        <end position="167"/>
    </location>
</feature>
<keyword evidence="2 3" id="KW-0040">ANK repeat</keyword>
<keyword evidence="1" id="KW-0677">Repeat</keyword>
<accession>A0A1B6F6N9</accession>
<feature type="compositionally biased region" description="Low complexity" evidence="5">
    <location>
        <begin position="269"/>
        <end position="291"/>
    </location>
</feature>
<dbReference type="SUPFAM" id="SSF48403">
    <property type="entry name" value="Ankyrin repeat"/>
    <property type="match status" value="1"/>
</dbReference>
<keyword evidence="4" id="KW-0175">Coiled coil</keyword>
<dbReference type="InterPro" id="IPR036770">
    <property type="entry name" value="Ankyrin_rpt-contain_sf"/>
</dbReference>
<dbReference type="SMART" id="SM00248">
    <property type="entry name" value="ANK"/>
    <property type="match status" value="3"/>
</dbReference>
<feature type="repeat" description="ANK" evidence="3">
    <location>
        <begin position="69"/>
        <end position="101"/>
    </location>
</feature>
<feature type="region of interest" description="Disordered" evidence="5">
    <location>
        <begin position="268"/>
        <end position="294"/>
    </location>
</feature>
<evidence type="ECO:0000256" key="3">
    <source>
        <dbReference type="PROSITE-ProRule" id="PRU00023"/>
    </source>
</evidence>
<organism evidence="6">
    <name type="scientific">Cuerna arida</name>
    <dbReference type="NCBI Taxonomy" id="1464854"/>
    <lineage>
        <taxon>Eukaryota</taxon>
        <taxon>Metazoa</taxon>
        <taxon>Ecdysozoa</taxon>
        <taxon>Arthropoda</taxon>
        <taxon>Hexapoda</taxon>
        <taxon>Insecta</taxon>
        <taxon>Pterygota</taxon>
        <taxon>Neoptera</taxon>
        <taxon>Paraneoptera</taxon>
        <taxon>Hemiptera</taxon>
        <taxon>Auchenorrhyncha</taxon>
        <taxon>Membracoidea</taxon>
        <taxon>Cicadellidae</taxon>
        <taxon>Cicadellinae</taxon>
        <taxon>Proconiini</taxon>
        <taxon>Cuerna</taxon>
    </lineage>
</organism>
<evidence type="ECO:0000313" key="6">
    <source>
        <dbReference type="EMBL" id="JAS45523.1"/>
    </source>
</evidence>
<dbReference type="InterPro" id="IPR002110">
    <property type="entry name" value="Ankyrin_rpt"/>
</dbReference>
<feature type="repeat" description="ANK" evidence="3">
    <location>
        <begin position="102"/>
        <end position="134"/>
    </location>
</feature>
<dbReference type="Pfam" id="PF12796">
    <property type="entry name" value="Ank_2"/>
    <property type="match status" value="1"/>
</dbReference>
<dbReference type="PROSITE" id="PS50297">
    <property type="entry name" value="ANK_REP_REGION"/>
    <property type="match status" value="3"/>
</dbReference>
<dbReference type="PANTHER" id="PTHR24171">
    <property type="entry name" value="ANKYRIN REPEAT DOMAIN-CONTAINING PROTEIN 39-RELATED"/>
    <property type="match status" value="1"/>
</dbReference>
<gene>
    <name evidence="6" type="ORF">g.8703</name>
</gene>
<feature type="coiled-coil region" evidence="4">
    <location>
        <begin position="218"/>
        <end position="245"/>
    </location>
</feature>
<evidence type="ECO:0000256" key="2">
    <source>
        <dbReference type="ARBA" id="ARBA00023043"/>
    </source>
</evidence>
<dbReference type="Pfam" id="PF00023">
    <property type="entry name" value="Ank"/>
    <property type="match status" value="1"/>
</dbReference>
<dbReference type="Gene3D" id="1.25.40.20">
    <property type="entry name" value="Ankyrin repeat-containing domain"/>
    <property type="match status" value="1"/>
</dbReference>
<evidence type="ECO:0000256" key="5">
    <source>
        <dbReference type="SAM" id="MobiDB-lite"/>
    </source>
</evidence>
<reference evidence="6" key="1">
    <citation type="submission" date="2015-11" db="EMBL/GenBank/DDBJ databases">
        <title>De novo transcriptome assembly of four potential Pierce s Disease insect vectors from Arizona vineyards.</title>
        <authorList>
            <person name="Tassone E.E."/>
        </authorList>
    </citation>
    <scope>NUCLEOTIDE SEQUENCE</scope>
</reference>
<sequence>MVEDLEYLVSSDMECEQSTGLFQTARVETETMPPLMDMGRKLQALAREGNTEGVKELMSHGAPFTTDWLGLSALHMACQKNHYETAEVLLKAGISRDARNKVDRTPLHVAAQEGHIAIMGLLLAYGVDVDAIDMLRMTPLHWASEYGHKECVKLLLEHGADATAINKFDKTADQIAFDNNRVDITALIQDYAEDPMHTVRRNAARERLLQATSAQKMALEVEKQNKNMNARIEKVIEKMEKSNKEGDVKEVRVIKIPKRKLQHKVVLGNNSKPSNSVQPPNNVQPPTNSVPDNEVTSDFPHIEDLNESTEKTLAMLQAHGITMLPNDESTIVASAVKSGQKVVLTEAGKLALNLTEKQQVVMKTSPAKGIVKMPLPDLLKGKKVITIRADQLINMKNERKVIIQTDKKLKPSIFGNTVPRLEVPLQQSTTLPQTNPIQQLQPFPQTHPLPQSKHKVEVVVTKSIVNNKPQLKSTIVQKPVEEEESEVAKIRQEMEQMKKLLKLLTEKYLKKEKEAEEYKMMVDMLQKN</sequence>
<name>A0A1B6F6N9_9HEMI</name>
<proteinExistence type="predicted"/>
<dbReference type="PANTHER" id="PTHR24171:SF10">
    <property type="entry name" value="ANKYRIN REPEAT DOMAIN-CONTAINING PROTEIN 29-LIKE"/>
    <property type="match status" value="1"/>
</dbReference>